<keyword evidence="1" id="KW-0812">Transmembrane</keyword>
<dbReference type="AlphaFoldDB" id="A0ABD3UE87"/>
<organism evidence="2 3">
    <name type="scientific">Sinanodonta woodiana</name>
    <name type="common">Chinese pond mussel</name>
    <name type="synonym">Anodonta woodiana</name>
    <dbReference type="NCBI Taxonomy" id="1069815"/>
    <lineage>
        <taxon>Eukaryota</taxon>
        <taxon>Metazoa</taxon>
        <taxon>Spiralia</taxon>
        <taxon>Lophotrochozoa</taxon>
        <taxon>Mollusca</taxon>
        <taxon>Bivalvia</taxon>
        <taxon>Autobranchia</taxon>
        <taxon>Heteroconchia</taxon>
        <taxon>Palaeoheterodonta</taxon>
        <taxon>Unionida</taxon>
        <taxon>Unionoidea</taxon>
        <taxon>Unionidae</taxon>
        <taxon>Unioninae</taxon>
        <taxon>Sinanodonta</taxon>
    </lineage>
</organism>
<accession>A0ABD3UE87</accession>
<evidence type="ECO:0000313" key="3">
    <source>
        <dbReference type="Proteomes" id="UP001634394"/>
    </source>
</evidence>
<evidence type="ECO:0000256" key="1">
    <source>
        <dbReference type="SAM" id="Phobius"/>
    </source>
</evidence>
<proteinExistence type="predicted"/>
<sequence>MYEFIAESFSGARFVAPLTQLIVLNDTSQPCSCSFLSSFAPTNNSYKITIDTCTLKINSTHCCTDPPVCLLGKPGGCIQLQVDTSTKSNTTTRNIIDINSADTKSNTTTRNIIDINSADTKSNTTTRNIIDINSADTKSNTTTRNIIDINSADTKSTAELRQYVNTDMTVKSLDQHSNAGNTIIILPQSCQSNTIMIIFIMIITIGTIVLIIIASVFIIRGNRAILFRLDKSLSREGAALIHIRESDS</sequence>
<dbReference type="EMBL" id="JBJQND010000016">
    <property type="protein sequence ID" value="KAL3846700.1"/>
    <property type="molecule type" value="Genomic_DNA"/>
</dbReference>
<evidence type="ECO:0000313" key="2">
    <source>
        <dbReference type="EMBL" id="KAL3846700.1"/>
    </source>
</evidence>
<reference evidence="2 3" key="1">
    <citation type="submission" date="2024-11" db="EMBL/GenBank/DDBJ databases">
        <title>Chromosome-level genome assembly of the freshwater bivalve Anodonta woodiana.</title>
        <authorList>
            <person name="Chen X."/>
        </authorList>
    </citation>
    <scope>NUCLEOTIDE SEQUENCE [LARGE SCALE GENOMIC DNA]</scope>
    <source>
        <strain evidence="2">MN2024</strain>
        <tissue evidence="2">Gills</tissue>
    </source>
</reference>
<keyword evidence="3" id="KW-1185">Reference proteome</keyword>
<keyword evidence="1" id="KW-0472">Membrane</keyword>
<gene>
    <name evidence="2" type="ORF">ACJMK2_017668</name>
</gene>
<keyword evidence="1" id="KW-1133">Transmembrane helix</keyword>
<feature type="transmembrane region" description="Helical" evidence="1">
    <location>
        <begin position="195"/>
        <end position="219"/>
    </location>
</feature>
<name>A0ABD3UE87_SINWO</name>
<dbReference type="Proteomes" id="UP001634394">
    <property type="component" value="Unassembled WGS sequence"/>
</dbReference>
<comment type="caution">
    <text evidence="2">The sequence shown here is derived from an EMBL/GenBank/DDBJ whole genome shotgun (WGS) entry which is preliminary data.</text>
</comment>
<protein>
    <submittedName>
        <fullName evidence="2">Uncharacterized protein</fullName>
    </submittedName>
</protein>